<dbReference type="SUPFAM" id="SSF53756">
    <property type="entry name" value="UDP-Glycosyltransferase/glycogen phosphorylase"/>
    <property type="match status" value="1"/>
</dbReference>
<dbReference type="EC" id="2.4.1.-" evidence="6"/>
<dbReference type="FunFam" id="3.40.50.2000:FF:000065">
    <property type="entry name" value="Glycosyltransferase"/>
    <property type="match status" value="1"/>
</dbReference>
<comment type="similarity">
    <text evidence="1 5">Belongs to the UDP-glycosyltransferase family.</text>
</comment>
<dbReference type="GO" id="GO:0080043">
    <property type="term" value="F:quercetin 3-O-glucosyltransferase activity"/>
    <property type="evidence" value="ECO:0007669"/>
    <property type="project" value="TreeGrafter"/>
</dbReference>
<organism evidence="7 8">
    <name type="scientific">Tetracentron sinense</name>
    <name type="common">Spur-leaf</name>
    <dbReference type="NCBI Taxonomy" id="13715"/>
    <lineage>
        <taxon>Eukaryota</taxon>
        <taxon>Viridiplantae</taxon>
        <taxon>Streptophyta</taxon>
        <taxon>Embryophyta</taxon>
        <taxon>Tracheophyta</taxon>
        <taxon>Spermatophyta</taxon>
        <taxon>Magnoliopsida</taxon>
        <taxon>Trochodendrales</taxon>
        <taxon>Trochodendraceae</taxon>
        <taxon>Tetracentron</taxon>
    </lineage>
</organism>
<protein>
    <recommendedName>
        <fullName evidence="6">Glycosyltransferase</fullName>
        <ecNumber evidence="6">2.4.1.-</ecNumber>
    </recommendedName>
</protein>
<dbReference type="AlphaFoldDB" id="A0A834YWZ6"/>
<dbReference type="EMBL" id="JABCRI010000011">
    <property type="protein sequence ID" value="KAF8397374.1"/>
    <property type="molecule type" value="Genomic_DNA"/>
</dbReference>
<evidence type="ECO:0000256" key="4">
    <source>
        <dbReference type="ARBA" id="ARBA00051827"/>
    </source>
</evidence>
<evidence type="ECO:0000256" key="6">
    <source>
        <dbReference type="RuleBase" id="RU362057"/>
    </source>
</evidence>
<sequence>MEQQTVPHLLLIPFPALGHISPMIKLAELLYQAGFHITFLNTPHNYDRHLRFTDLQSRFTSSPRFRFQTISDGLPPDHPRSVQLIRDIFFSTQLVTKPLLRDLLLSFPQDLPVTGIIADGIMTFAIDVAQDLGIPIFIFRTCSACAFWAYRCIPKLIEAGDLPFEDHDDMDRPINSVPGMETLLRRRDLPSICRMKDLENPVFQFFVNETLNTARASGLILNTFDDLEGPILSHIGSHFPQLYSIGPIHTLLKTRQGDTPPSVASNGGLWEEGGNCLAWLESKPFKSVLYVSFGSIVSVTRDELLELWYGLVNSGKPFLWVIRKDLIARKEGEEGEIPAELEGGTKERGCVVGWAPQEEVLAHPAVGGFLTHSGWNSTLESIIAGVPMICWPQLSDQPINSRFVSEVWRNGIDMKDRCDRVTVEKMVRDLMVDQREELEKAADKMADLARKCVREGGSSYCNFERLLEDIRSTMSFPQLS</sequence>
<evidence type="ECO:0000256" key="5">
    <source>
        <dbReference type="RuleBase" id="RU003718"/>
    </source>
</evidence>
<evidence type="ECO:0000256" key="3">
    <source>
        <dbReference type="ARBA" id="ARBA00022679"/>
    </source>
</evidence>
<keyword evidence="3 5" id="KW-0808">Transferase</keyword>
<keyword evidence="8" id="KW-1185">Reference proteome</keyword>
<dbReference type="OMA" id="WREDDEC"/>
<dbReference type="PANTHER" id="PTHR11926">
    <property type="entry name" value="GLUCOSYL/GLUCURONOSYL TRANSFERASES"/>
    <property type="match status" value="1"/>
</dbReference>
<dbReference type="CDD" id="cd03784">
    <property type="entry name" value="GT1_Gtf-like"/>
    <property type="match status" value="1"/>
</dbReference>
<evidence type="ECO:0000256" key="2">
    <source>
        <dbReference type="ARBA" id="ARBA00022676"/>
    </source>
</evidence>
<comment type="catalytic activity">
    <reaction evidence="4">
        <text>7-deoxyloganetate + UDP-alpha-D-glucose = 7-deoxyloganate + UDP + H(+)</text>
        <dbReference type="Rhea" id="RHEA:39895"/>
        <dbReference type="ChEBI" id="CHEBI:15378"/>
        <dbReference type="ChEBI" id="CHEBI:58223"/>
        <dbReference type="ChEBI" id="CHEBI:58885"/>
        <dbReference type="ChEBI" id="CHEBI:76844"/>
        <dbReference type="ChEBI" id="CHEBI:76846"/>
        <dbReference type="EC" id="2.4.1.323"/>
    </reaction>
</comment>
<dbReference type="OrthoDB" id="5835829at2759"/>
<evidence type="ECO:0000313" key="7">
    <source>
        <dbReference type="EMBL" id="KAF8397374.1"/>
    </source>
</evidence>
<dbReference type="InterPro" id="IPR002213">
    <property type="entry name" value="UDP_glucos_trans"/>
</dbReference>
<dbReference type="GO" id="GO:0080044">
    <property type="term" value="F:quercetin 7-O-glucosyltransferase activity"/>
    <property type="evidence" value="ECO:0007669"/>
    <property type="project" value="TreeGrafter"/>
</dbReference>
<comment type="caution">
    <text evidence="7">The sequence shown here is derived from an EMBL/GenBank/DDBJ whole genome shotgun (WGS) entry which is preliminary data.</text>
</comment>
<proteinExistence type="inferred from homology"/>
<keyword evidence="2 5" id="KW-0328">Glycosyltransferase</keyword>
<dbReference type="Gene3D" id="3.40.50.2000">
    <property type="entry name" value="Glycogen Phosphorylase B"/>
    <property type="match status" value="2"/>
</dbReference>
<reference evidence="7 8" key="1">
    <citation type="submission" date="2020-04" db="EMBL/GenBank/DDBJ databases">
        <title>Plant Genome Project.</title>
        <authorList>
            <person name="Zhang R.-G."/>
        </authorList>
    </citation>
    <scope>NUCLEOTIDE SEQUENCE [LARGE SCALE GENOMIC DNA]</scope>
    <source>
        <strain evidence="7">YNK0</strain>
        <tissue evidence="7">Leaf</tissue>
    </source>
</reference>
<dbReference type="GO" id="GO:0102970">
    <property type="term" value="F:7-deoxyloganetic acid glucosyltransferase activity"/>
    <property type="evidence" value="ECO:0007669"/>
    <property type="project" value="UniProtKB-EC"/>
</dbReference>
<dbReference type="InterPro" id="IPR035595">
    <property type="entry name" value="UDP_glycos_trans_CS"/>
</dbReference>
<dbReference type="Pfam" id="PF00201">
    <property type="entry name" value="UDPGT"/>
    <property type="match status" value="1"/>
</dbReference>
<name>A0A834YWZ6_TETSI</name>
<gene>
    <name evidence="7" type="ORF">HHK36_016287</name>
</gene>
<accession>A0A834YWZ6</accession>
<evidence type="ECO:0000313" key="8">
    <source>
        <dbReference type="Proteomes" id="UP000655225"/>
    </source>
</evidence>
<dbReference type="PANTHER" id="PTHR11926:SF1392">
    <property type="entry name" value="GLYCOSYLTRANSFERASE"/>
    <property type="match status" value="1"/>
</dbReference>
<evidence type="ECO:0000256" key="1">
    <source>
        <dbReference type="ARBA" id="ARBA00009995"/>
    </source>
</evidence>
<dbReference type="FunFam" id="3.40.50.2000:FF:000040">
    <property type="entry name" value="UDP-glycosyltransferase 76C1"/>
    <property type="match status" value="1"/>
</dbReference>
<dbReference type="PROSITE" id="PS00375">
    <property type="entry name" value="UDPGT"/>
    <property type="match status" value="1"/>
</dbReference>
<dbReference type="Proteomes" id="UP000655225">
    <property type="component" value="Unassembled WGS sequence"/>
</dbReference>